<dbReference type="AlphaFoldDB" id="A0A6M3L1M3"/>
<proteinExistence type="predicted"/>
<gene>
    <name evidence="3" type="ORF">MM415B02758_0009</name>
</gene>
<keyword evidence="3" id="KW-0808">Transferase</keyword>
<reference evidence="3" key="1">
    <citation type="submission" date="2020-03" db="EMBL/GenBank/DDBJ databases">
        <title>The deep terrestrial virosphere.</title>
        <authorList>
            <person name="Holmfeldt K."/>
            <person name="Nilsson E."/>
            <person name="Simone D."/>
            <person name="Lopez-Fernandez M."/>
            <person name="Wu X."/>
            <person name="de Brujin I."/>
            <person name="Lundin D."/>
            <person name="Andersson A."/>
            <person name="Bertilsson S."/>
            <person name="Dopson M."/>
        </authorList>
    </citation>
    <scope>NUCLEOTIDE SEQUENCE</scope>
    <source>
        <strain evidence="3">MM415B02758</strain>
    </source>
</reference>
<dbReference type="EMBL" id="MT142780">
    <property type="protein sequence ID" value="QJA88467.1"/>
    <property type="molecule type" value="Genomic_DNA"/>
</dbReference>
<name>A0A6M3L1M3_9ZZZZ</name>
<feature type="domain" description="Methyltransferase type 11" evidence="2">
    <location>
        <begin position="330"/>
        <end position="424"/>
    </location>
</feature>
<dbReference type="Gene3D" id="3.40.50.150">
    <property type="entry name" value="Vaccinia Virus protein VP39"/>
    <property type="match status" value="1"/>
</dbReference>
<dbReference type="SUPFAM" id="SSF53335">
    <property type="entry name" value="S-adenosyl-L-methionine-dependent methyltransferases"/>
    <property type="match status" value="1"/>
</dbReference>
<protein>
    <submittedName>
        <fullName evidence="3">Putative methyltransferase</fullName>
    </submittedName>
</protein>
<evidence type="ECO:0000313" key="3">
    <source>
        <dbReference type="EMBL" id="QJA88467.1"/>
    </source>
</evidence>
<feature type="domain" description="Phage head morphogenesis" evidence="1">
    <location>
        <begin position="170"/>
        <end position="274"/>
    </location>
</feature>
<keyword evidence="3" id="KW-0489">Methyltransferase</keyword>
<dbReference type="Pfam" id="PF08241">
    <property type="entry name" value="Methyltransf_11"/>
    <property type="match status" value="1"/>
</dbReference>
<accession>A0A6M3L1M3</accession>
<sequence>MTVEASRSTSTVLSGSGVKSVEELVQEIDLFLEAITKKAGILTPEGRKLERRYALKLSLYFSKMARNFPYSRLSSFVGQYQVKESRLLESKEKDAQKITSKAAEAQSEELYEILVDNNGTGYALSGAQAVRSVRMKATFEVVDDGAKKWIRKEAAAKVTKINEVTRDRLARVLSEGVDRGQSVAKIAKNIRAEVGDMSRYRSKMIAQTELNNAMSEASLRTYERLGVENKSWSTSGDACEICLGNEAEGIVPIDHVFSSGDERPPSHPNCLCVLSPEKGEKESVEEAMTPADWKAEYKKGIPHWAKDMEPSLFAEEFVKLMKKHKVDSVLEVGCGNGRDSILFAKSGFKATSIDVVPKAVELAKTNILKAKVDVTVKVATVEDLPFDDAEFGAVFTLSVLHSTNLKKSLPEVARVLQPNGIAFIYIYGDTQFKNGKKTEDTITWSDYLSTLKKLGFKVLESYTDNEKEYDEFGEKHKIFVVKLEKG</sequence>
<dbReference type="InterPro" id="IPR006528">
    <property type="entry name" value="Phage_head_morphogenesis_dom"/>
</dbReference>
<dbReference type="InterPro" id="IPR029063">
    <property type="entry name" value="SAM-dependent_MTases_sf"/>
</dbReference>
<dbReference type="CDD" id="cd02440">
    <property type="entry name" value="AdoMet_MTases"/>
    <property type="match status" value="1"/>
</dbReference>
<dbReference type="GO" id="GO:0008757">
    <property type="term" value="F:S-adenosylmethionine-dependent methyltransferase activity"/>
    <property type="evidence" value="ECO:0007669"/>
    <property type="project" value="InterPro"/>
</dbReference>
<organism evidence="3">
    <name type="scientific">viral metagenome</name>
    <dbReference type="NCBI Taxonomy" id="1070528"/>
    <lineage>
        <taxon>unclassified sequences</taxon>
        <taxon>metagenomes</taxon>
        <taxon>organismal metagenomes</taxon>
    </lineage>
</organism>
<evidence type="ECO:0000259" key="2">
    <source>
        <dbReference type="Pfam" id="PF08241"/>
    </source>
</evidence>
<dbReference type="GO" id="GO:0032259">
    <property type="term" value="P:methylation"/>
    <property type="evidence" value="ECO:0007669"/>
    <property type="project" value="UniProtKB-KW"/>
</dbReference>
<evidence type="ECO:0000259" key="1">
    <source>
        <dbReference type="Pfam" id="PF04233"/>
    </source>
</evidence>
<dbReference type="InterPro" id="IPR013216">
    <property type="entry name" value="Methyltransf_11"/>
</dbReference>
<dbReference type="PANTHER" id="PTHR43464">
    <property type="entry name" value="METHYLTRANSFERASE"/>
    <property type="match status" value="1"/>
</dbReference>
<dbReference type="Pfam" id="PF04233">
    <property type="entry name" value="Phage_Mu_F"/>
    <property type="match status" value="1"/>
</dbReference>